<reference evidence="2" key="1">
    <citation type="submission" date="2016-10" db="EMBL/GenBank/DDBJ databases">
        <authorList>
            <person name="Varghese N."/>
            <person name="Submissions S."/>
        </authorList>
    </citation>
    <scope>NUCLEOTIDE SEQUENCE [LARGE SCALE GENOMIC DNA]</scope>
    <source>
        <strain evidence="2">DSM 25575</strain>
    </source>
</reference>
<dbReference type="RefSeq" id="WP_090024798.1">
    <property type="nucleotide sequence ID" value="NZ_FOVD01000003.1"/>
</dbReference>
<keyword evidence="2" id="KW-1185">Reference proteome</keyword>
<dbReference type="EMBL" id="FOVD01000003">
    <property type="protein sequence ID" value="SFN40066.1"/>
    <property type="molecule type" value="Genomic_DNA"/>
</dbReference>
<dbReference type="Proteomes" id="UP000198769">
    <property type="component" value="Unassembled WGS sequence"/>
</dbReference>
<sequence length="81" mass="8495">MKNTKLKLNAMSLEALNRSKLKSVNGGVAAGPCGSWENAEFSTCFNCCLGFYQGQTDLPLGPGPYDVCNATCGGTPVVIHP</sequence>
<evidence type="ECO:0000313" key="1">
    <source>
        <dbReference type="EMBL" id="SFN40066.1"/>
    </source>
</evidence>
<evidence type="ECO:0000313" key="2">
    <source>
        <dbReference type="Proteomes" id="UP000198769"/>
    </source>
</evidence>
<proteinExistence type="predicted"/>
<gene>
    <name evidence="1" type="ORF">SAMN05421594_2588</name>
</gene>
<name>A0A1I4YPY0_CHROL</name>
<protein>
    <submittedName>
        <fullName evidence="1">Uncharacterized protein</fullName>
    </submittedName>
</protein>
<dbReference type="OrthoDB" id="1262362at2"/>
<accession>A0A1I4YPY0</accession>
<dbReference type="AlphaFoldDB" id="A0A1I4YPY0"/>
<organism evidence="1 2">
    <name type="scientific">Chryseobacterium oleae</name>
    <dbReference type="NCBI Taxonomy" id="491207"/>
    <lineage>
        <taxon>Bacteria</taxon>
        <taxon>Pseudomonadati</taxon>
        <taxon>Bacteroidota</taxon>
        <taxon>Flavobacteriia</taxon>
        <taxon>Flavobacteriales</taxon>
        <taxon>Weeksellaceae</taxon>
        <taxon>Chryseobacterium group</taxon>
        <taxon>Chryseobacterium</taxon>
    </lineage>
</organism>